<proteinExistence type="predicted"/>
<dbReference type="EMBL" id="QRHO01000016">
    <property type="protein sequence ID" value="RHF82282.1"/>
    <property type="molecule type" value="Genomic_DNA"/>
</dbReference>
<feature type="domain" description="HTH cro/C1-type" evidence="1">
    <location>
        <begin position="17"/>
        <end position="72"/>
    </location>
</feature>
<evidence type="ECO:0000313" key="2">
    <source>
        <dbReference type="EMBL" id="RHF82282.1"/>
    </source>
</evidence>
<dbReference type="Gene3D" id="1.10.260.40">
    <property type="entry name" value="lambda repressor-like DNA-binding domains"/>
    <property type="match status" value="1"/>
</dbReference>
<evidence type="ECO:0000259" key="1">
    <source>
        <dbReference type="PROSITE" id="PS50943"/>
    </source>
</evidence>
<comment type="caution">
    <text evidence="2">The sequence shown here is derived from an EMBL/GenBank/DDBJ whole genome shotgun (WGS) entry which is preliminary data.</text>
</comment>
<dbReference type="RefSeq" id="WP_118199259.1">
    <property type="nucleotide sequence ID" value="NZ_QRHO01000016.1"/>
</dbReference>
<evidence type="ECO:0000313" key="3">
    <source>
        <dbReference type="Proteomes" id="UP000284579"/>
    </source>
</evidence>
<dbReference type="Pfam" id="PF01381">
    <property type="entry name" value="HTH_3"/>
    <property type="match status" value="1"/>
</dbReference>
<dbReference type="PROSITE" id="PS50943">
    <property type="entry name" value="HTH_CROC1"/>
    <property type="match status" value="1"/>
</dbReference>
<dbReference type="SMART" id="SM00530">
    <property type="entry name" value="HTH_XRE"/>
    <property type="match status" value="1"/>
</dbReference>
<dbReference type="GO" id="GO:0003677">
    <property type="term" value="F:DNA binding"/>
    <property type="evidence" value="ECO:0007669"/>
    <property type="project" value="InterPro"/>
</dbReference>
<dbReference type="InterPro" id="IPR010982">
    <property type="entry name" value="Lambda_DNA-bd_dom_sf"/>
</dbReference>
<dbReference type="Proteomes" id="UP000284579">
    <property type="component" value="Unassembled WGS sequence"/>
</dbReference>
<name>A0A3R6DM61_9FIRM</name>
<dbReference type="CDD" id="cd00093">
    <property type="entry name" value="HTH_XRE"/>
    <property type="match status" value="1"/>
</dbReference>
<organism evidence="2 3">
    <name type="scientific">Coprococcus comes</name>
    <dbReference type="NCBI Taxonomy" id="410072"/>
    <lineage>
        <taxon>Bacteria</taxon>
        <taxon>Bacillati</taxon>
        <taxon>Bacillota</taxon>
        <taxon>Clostridia</taxon>
        <taxon>Lachnospirales</taxon>
        <taxon>Lachnospiraceae</taxon>
        <taxon>Coprococcus</taxon>
    </lineage>
</organism>
<reference evidence="2 3" key="1">
    <citation type="submission" date="2018-08" db="EMBL/GenBank/DDBJ databases">
        <title>A genome reference for cultivated species of the human gut microbiota.</title>
        <authorList>
            <person name="Zou Y."/>
            <person name="Xue W."/>
            <person name="Luo G."/>
        </authorList>
    </citation>
    <scope>NUCLEOTIDE SEQUENCE [LARGE SCALE GENOMIC DNA]</scope>
    <source>
        <strain evidence="2 3">AM23-3</strain>
    </source>
</reference>
<dbReference type="SUPFAM" id="SSF47413">
    <property type="entry name" value="lambda repressor-like DNA-binding domains"/>
    <property type="match status" value="1"/>
</dbReference>
<gene>
    <name evidence="2" type="ORF">DW656_11655</name>
</gene>
<protein>
    <submittedName>
        <fullName evidence="2">XRE family transcriptional regulator</fullName>
    </submittedName>
</protein>
<accession>A0A3R6DM61</accession>
<dbReference type="InterPro" id="IPR001387">
    <property type="entry name" value="Cro/C1-type_HTH"/>
</dbReference>
<sequence>MEPMYLSIQPKKTGERIRKLLLEKGYTIREIQGAFGFENPQAIYKWLSGKSLPSIDNFIILSRLLHTLIEDILVIDGDIFHYIGNFISYVIKASCRMRTAAYNEDVASDRHRR</sequence>
<dbReference type="AlphaFoldDB" id="A0A3R6DM61"/>